<reference evidence="1" key="1">
    <citation type="submission" date="2021-02" db="EMBL/GenBank/DDBJ databases">
        <authorList>
            <person name="Dougan E. K."/>
            <person name="Rhodes N."/>
            <person name="Thang M."/>
            <person name="Chan C."/>
        </authorList>
    </citation>
    <scope>NUCLEOTIDE SEQUENCE</scope>
</reference>
<evidence type="ECO:0008006" key="3">
    <source>
        <dbReference type="Google" id="ProtNLM"/>
    </source>
</evidence>
<gene>
    <name evidence="1" type="ORF">SNAT2548_LOCUS2570</name>
</gene>
<evidence type="ECO:0000313" key="2">
    <source>
        <dbReference type="Proteomes" id="UP000604046"/>
    </source>
</evidence>
<keyword evidence="2" id="KW-1185">Reference proteome</keyword>
<protein>
    <recommendedName>
        <fullName evidence="3">Coatomer subunit zeta</fullName>
    </recommendedName>
</protein>
<dbReference type="Proteomes" id="UP000604046">
    <property type="component" value="Unassembled WGS sequence"/>
</dbReference>
<dbReference type="AlphaFoldDB" id="A0A812I525"/>
<proteinExistence type="predicted"/>
<accession>A0A812I525</accession>
<dbReference type="EMBL" id="CAJNDS010000154">
    <property type="protein sequence ID" value="CAE6971198.1"/>
    <property type="molecule type" value="Genomic_DNA"/>
</dbReference>
<comment type="caution">
    <text evidence="1">The sequence shown here is derived from an EMBL/GenBank/DDBJ whole genome shotgun (WGS) entry which is preliminary data.</text>
</comment>
<name>A0A812I525_9DINO</name>
<evidence type="ECO:0000313" key="1">
    <source>
        <dbReference type="EMBL" id="CAE6971198.1"/>
    </source>
</evidence>
<organism evidence="1 2">
    <name type="scientific">Symbiodinium natans</name>
    <dbReference type="NCBI Taxonomy" id="878477"/>
    <lineage>
        <taxon>Eukaryota</taxon>
        <taxon>Sar</taxon>
        <taxon>Alveolata</taxon>
        <taxon>Dinophyceae</taxon>
        <taxon>Suessiales</taxon>
        <taxon>Symbiodiniaceae</taxon>
        <taxon>Symbiodinium</taxon>
    </lineage>
</organism>
<dbReference type="OrthoDB" id="442535at2759"/>
<sequence length="117" mass="12632">MIIDEGGGVIAAARPKQVENSGLAVISGALAEFKVAGEYISPDFVPSFEDALFTCDNAMVACTTFLTSAENQMAQIVLVVWSESHQNPAVLFSRLDVLKKELECIKPILQHSCGKPY</sequence>